<accession>A0A382CRT3</accession>
<dbReference type="PANTHER" id="PTHR18919:SF107">
    <property type="entry name" value="ACETYL-COA ACETYLTRANSFERASE, CYTOSOLIC"/>
    <property type="match status" value="1"/>
</dbReference>
<dbReference type="GO" id="GO:0005739">
    <property type="term" value="C:mitochondrion"/>
    <property type="evidence" value="ECO:0007669"/>
    <property type="project" value="TreeGrafter"/>
</dbReference>
<dbReference type="InterPro" id="IPR016039">
    <property type="entry name" value="Thiolase-like"/>
</dbReference>
<dbReference type="GO" id="GO:0006635">
    <property type="term" value="P:fatty acid beta-oxidation"/>
    <property type="evidence" value="ECO:0007669"/>
    <property type="project" value="TreeGrafter"/>
</dbReference>
<proteinExistence type="inferred from homology"/>
<evidence type="ECO:0000256" key="1">
    <source>
        <dbReference type="ARBA" id="ARBA00010982"/>
    </source>
</evidence>
<dbReference type="GO" id="GO:0003985">
    <property type="term" value="F:acetyl-CoA C-acetyltransferase activity"/>
    <property type="evidence" value="ECO:0007669"/>
    <property type="project" value="TreeGrafter"/>
</dbReference>
<name>A0A382CRT3_9ZZZZ</name>
<feature type="non-terminal residue" evidence="5">
    <location>
        <position position="101"/>
    </location>
</feature>
<dbReference type="EMBL" id="UINC01035725">
    <property type="protein sequence ID" value="SVB28589.1"/>
    <property type="molecule type" value="Genomic_DNA"/>
</dbReference>
<dbReference type="Gene3D" id="3.40.47.10">
    <property type="match status" value="1"/>
</dbReference>
<organism evidence="5">
    <name type="scientific">marine metagenome</name>
    <dbReference type="NCBI Taxonomy" id="408172"/>
    <lineage>
        <taxon>unclassified sequences</taxon>
        <taxon>metagenomes</taxon>
        <taxon>ecological metagenomes</taxon>
    </lineage>
</organism>
<dbReference type="PANTHER" id="PTHR18919">
    <property type="entry name" value="ACETYL-COA C-ACYLTRANSFERASE"/>
    <property type="match status" value="1"/>
</dbReference>
<dbReference type="Pfam" id="PF00108">
    <property type="entry name" value="Thiolase_N"/>
    <property type="match status" value="1"/>
</dbReference>
<sequence>MGTQGQPKDVVILSGNRTAFGTFGGSLKGFTATDLGVLSSVAAIEAADLVPDEIDHTFFGNALQTSSDAMYLARHVALRSGVPQERPALTINRLCGSGFEA</sequence>
<evidence type="ECO:0000256" key="3">
    <source>
        <dbReference type="ARBA" id="ARBA00023315"/>
    </source>
</evidence>
<evidence type="ECO:0000313" key="5">
    <source>
        <dbReference type="EMBL" id="SVB28589.1"/>
    </source>
</evidence>
<gene>
    <name evidence="5" type="ORF">METZ01_LOCUS181443</name>
</gene>
<evidence type="ECO:0000256" key="2">
    <source>
        <dbReference type="ARBA" id="ARBA00022679"/>
    </source>
</evidence>
<keyword evidence="2" id="KW-0808">Transferase</keyword>
<dbReference type="SUPFAM" id="SSF53901">
    <property type="entry name" value="Thiolase-like"/>
    <property type="match status" value="1"/>
</dbReference>
<feature type="domain" description="Thiolase N-terminal" evidence="4">
    <location>
        <begin position="10"/>
        <end position="101"/>
    </location>
</feature>
<comment type="similarity">
    <text evidence="1">Belongs to the thiolase-like superfamily. Thiolase family.</text>
</comment>
<dbReference type="InterPro" id="IPR020616">
    <property type="entry name" value="Thiolase_N"/>
</dbReference>
<protein>
    <recommendedName>
        <fullName evidence="4">Thiolase N-terminal domain-containing protein</fullName>
    </recommendedName>
</protein>
<reference evidence="5" key="1">
    <citation type="submission" date="2018-05" db="EMBL/GenBank/DDBJ databases">
        <authorList>
            <person name="Lanie J.A."/>
            <person name="Ng W.-L."/>
            <person name="Kazmierczak K.M."/>
            <person name="Andrzejewski T.M."/>
            <person name="Davidsen T.M."/>
            <person name="Wayne K.J."/>
            <person name="Tettelin H."/>
            <person name="Glass J.I."/>
            <person name="Rusch D."/>
            <person name="Podicherti R."/>
            <person name="Tsui H.-C.T."/>
            <person name="Winkler M.E."/>
        </authorList>
    </citation>
    <scope>NUCLEOTIDE SEQUENCE</scope>
</reference>
<dbReference type="AlphaFoldDB" id="A0A382CRT3"/>
<evidence type="ECO:0000259" key="4">
    <source>
        <dbReference type="Pfam" id="PF00108"/>
    </source>
</evidence>
<keyword evidence="3" id="KW-0012">Acyltransferase</keyword>